<dbReference type="EMBL" id="FNNZ01000055">
    <property type="protein sequence ID" value="SDX68354.1"/>
    <property type="molecule type" value="Genomic_DNA"/>
</dbReference>
<gene>
    <name evidence="1" type="ORF">SAMN05421783_1553</name>
</gene>
<protein>
    <submittedName>
        <fullName evidence="1">Uncharacterized protein</fullName>
    </submittedName>
</protein>
<dbReference type="STRING" id="1058.SAMN05421783_1553"/>
<sequence length="78" mass="8982">MTARQHTASAPACDFILKHWNAEVTRALDERSRITLEIIRNTAQRVMDRFSPVDQIRAMVLIARAEAGLRWLGDRRHA</sequence>
<dbReference type="OrthoDB" id="5776441at2"/>
<name>A0A1H3DRQ5_THIRO</name>
<reference evidence="2" key="1">
    <citation type="submission" date="2016-10" db="EMBL/GenBank/DDBJ databases">
        <authorList>
            <person name="Varghese N."/>
            <person name="Submissions S."/>
        </authorList>
    </citation>
    <scope>NUCLEOTIDE SEQUENCE [LARGE SCALE GENOMIC DNA]</scope>
    <source>
        <strain evidence="2">DSM 217</strain>
    </source>
</reference>
<dbReference type="AlphaFoldDB" id="A0A1H3DRQ5"/>
<evidence type="ECO:0000313" key="2">
    <source>
        <dbReference type="Proteomes" id="UP000198816"/>
    </source>
</evidence>
<proteinExistence type="predicted"/>
<dbReference type="Proteomes" id="UP000198816">
    <property type="component" value="Unassembled WGS sequence"/>
</dbReference>
<evidence type="ECO:0000313" key="1">
    <source>
        <dbReference type="EMBL" id="SDX68354.1"/>
    </source>
</evidence>
<keyword evidence="2" id="KW-1185">Reference proteome</keyword>
<accession>A0A1H3DRQ5</accession>
<dbReference type="RefSeq" id="WP_093038561.1">
    <property type="nucleotide sequence ID" value="NZ_FNNZ01000055.1"/>
</dbReference>
<organism evidence="1 2">
    <name type="scientific">Thiocapsa roseopersicina</name>
    <dbReference type="NCBI Taxonomy" id="1058"/>
    <lineage>
        <taxon>Bacteria</taxon>
        <taxon>Pseudomonadati</taxon>
        <taxon>Pseudomonadota</taxon>
        <taxon>Gammaproteobacteria</taxon>
        <taxon>Chromatiales</taxon>
        <taxon>Chromatiaceae</taxon>
        <taxon>Thiocapsa</taxon>
    </lineage>
</organism>